<evidence type="ECO:0000256" key="1">
    <source>
        <dbReference type="ARBA" id="ARBA00022729"/>
    </source>
</evidence>
<dbReference type="SUPFAM" id="SSF53850">
    <property type="entry name" value="Periplasmic binding protein-like II"/>
    <property type="match status" value="1"/>
</dbReference>
<keyword evidence="4" id="KW-1185">Reference proteome</keyword>
<dbReference type="Proteomes" id="UP000286482">
    <property type="component" value="Unassembled WGS sequence"/>
</dbReference>
<dbReference type="EMBL" id="RAQO01000004">
    <property type="protein sequence ID" value="RKF19980.1"/>
    <property type="molecule type" value="Genomic_DNA"/>
</dbReference>
<accession>A0A420EH37</accession>
<evidence type="ECO:0000259" key="2">
    <source>
        <dbReference type="Pfam" id="PF12849"/>
    </source>
</evidence>
<feature type="domain" description="PBP" evidence="2">
    <location>
        <begin position="30"/>
        <end position="265"/>
    </location>
</feature>
<gene>
    <name evidence="3" type="ORF">DBZ36_05885</name>
</gene>
<dbReference type="Gene3D" id="3.40.190.10">
    <property type="entry name" value="Periplasmic binding protein-like II"/>
    <property type="match status" value="2"/>
</dbReference>
<organism evidence="3 4">
    <name type="scientific">Alginatibacterium sediminis</name>
    <dbReference type="NCBI Taxonomy" id="2164068"/>
    <lineage>
        <taxon>Bacteria</taxon>
        <taxon>Pseudomonadati</taxon>
        <taxon>Pseudomonadota</taxon>
        <taxon>Gammaproteobacteria</taxon>
        <taxon>Alteromonadales</taxon>
        <taxon>Alteromonadaceae</taxon>
        <taxon>Alginatibacterium</taxon>
    </lineage>
</organism>
<sequence length="279" mass="29892">MILIFQIPKQSHKFLLQGIVLFIALLLSLATQAQTIKIGGTGNALGTMKLIASAYNKSYDTNKVQVLPSIGSSGAIKAIPKGAIEIGLSARPLKETELGKGMIAIEYARTPTIIAVSNASNIDGITTKQLVDIYTGTTLNWEDGSLVRPIIRQAGDDNTVQLKALSPALKQAVELAEEREGLLFASTDQETVNKIENTPGSFGVTSLALLLSENRTLKALTLDGVTPSPETIDSGLYPLVKRFYLILPETLSPNVQHVVDFIRSEKGAAILIQNGNLVL</sequence>
<evidence type="ECO:0000313" key="3">
    <source>
        <dbReference type="EMBL" id="RKF19980.1"/>
    </source>
</evidence>
<keyword evidence="1" id="KW-0732">Signal</keyword>
<proteinExistence type="predicted"/>
<dbReference type="PANTHER" id="PTHR30570">
    <property type="entry name" value="PERIPLASMIC PHOSPHATE BINDING COMPONENT OF PHOSPHATE ABC TRANSPORTER"/>
    <property type="match status" value="1"/>
</dbReference>
<dbReference type="InterPro" id="IPR050811">
    <property type="entry name" value="Phosphate_ABC_transporter"/>
</dbReference>
<name>A0A420EH37_9ALTE</name>
<dbReference type="AlphaFoldDB" id="A0A420EH37"/>
<comment type="caution">
    <text evidence="3">The sequence shown here is derived from an EMBL/GenBank/DDBJ whole genome shotgun (WGS) entry which is preliminary data.</text>
</comment>
<dbReference type="Pfam" id="PF12849">
    <property type="entry name" value="PBP_like_2"/>
    <property type="match status" value="1"/>
</dbReference>
<dbReference type="RefSeq" id="WP_120353984.1">
    <property type="nucleotide sequence ID" value="NZ_RAQO01000004.1"/>
</dbReference>
<protein>
    <submittedName>
        <fullName evidence="3">Phosphate ABC transporter substrate-binding protein</fullName>
    </submittedName>
</protein>
<dbReference type="PANTHER" id="PTHR30570:SF1">
    <property type="entry name" value="PHOSPHATE-BINDING PROTEIN PSTS"/>
    <property type="match status" value="1"/>
</dbReference>
<dbReference type="InterPro" id="IPR024370">
    <property type="entry name" value="PBP_domain"/>
</dbReference>
<reference evidence="3 4" key="1">
    <citation type="submission" date="2018-09" db="EMBL/GenBank/DDBJ databases">
        <authorList>
            <person name="Wang Z."/>
        </authorList>
    </citation>
    <scope>NUCLEOTIDE SEQUENCE [LARGE SCALE GENOMIC DNA]</scope>
    <source>
        <strain evidence="3 4">ALS 81</strain>
    </source>
</reference>
<evidence type="ECO:0000313" key="4">
    <source>
        <dbReference type="Proteomes" id="UP000286482"/>
    </source>
</evidence>
<dbReference type="OrthoDB" id="9765713at2"/>